<keyword evidence="3" id="KW-1185">Reference proteome</keyword>
<evidence type="ECO:0000313" key="2">
    <source>
        <dbReference type="EMBL" id="EMD37261.1"/>
    </source>
</evidence>
<dbReference type="HOGENOM" id="CLU_2722000_0_0_1"/>
<evidence type="ECO:0000313" key="3">
    <source>
        <dbReference type="Proteomes" id="UP000016930"/>
    </source>
</evidence>
<sequence length="72" mass="8350">MTGAAHIFLRLSSEDYENKCTLRKAPPPRRSVTPEWQPREMVNTTPDARSSDSYDFKEQDQRLDKMTGSFEV</sequence>
<protein>
    <submittedName>
        <fullName evidence="2">Uncharacterized protein</fullName>
    </submittedName>
</protein>
<organism evidence="2 3">
    <name type="scientific">Ceriporiopsis subvermispora (strain B)</name>
    <name type="common">White-rot fungus</name>
    <name type="synonym">Gelatoporia subvermispora</name>
    <dbReference type="NCBI Taxonomy" id="914234"/>
    <lineage>
        <taxon>Eukaryota</taxon>
        <taxon>Fungi</taxon>
        <taxon>Dikarya</taxon>
        <taxon>Basidiomycota</taxon>
        <taxon>Agaricomycotina</taxon>
        <taxon>Agaricomycetes</taxon>
        <taxon>Polyporales</taxon>
        <taxon>Gelatoporiaceae</taxon>
        <taxon>Gelatoporia</taxon>
    </lineage>
</organism>
<accession>M2REK1</accession>
<feature type="compositionally biased region" description="Basic and acidic residues" evidence="1">
    <location>
        <begin position="49"/>
        <end position="65"/>
    </location>
</feature>
<dbReference type="EMBL" id="KB445796">
    <property type="protein sequence ID" value="EMD37261.1"/>
    <property type="molecule type" value="Genomic_DNA"/>
</dbReference>
<gene>
    <name evidence="2" type="ORF">CERSUDRAFT_83016</name>
</gene>
<evidence type="ECO:0000256" key="1">
    <source>
        <dbReference type="SAM" id="MobiDB-lite"/>
    </source>
</evidence>
<dbReference type="AlphaFoldDB" id="M2REK1"/>
<feature type="region of interest" description="Disordered" evidence="1">
    <location>
        <begin position="21"/>
        <end position="72"/>
    </location>
</feature>
<proteinExistence type="predicted"/>
<name>M2REK1_CERS8</name>
<reference evidence="2 3" key="1">
    <citation type="journal article" date="2012" name="Proc. Natl. Acad. Sci. U.S.A.">
        <title>Comparative genomics of Ceriporiopsis subvermispora and Phanerochaete chrysosporium provide insight into selective ligninolysis.</title>
        <authorList>
            <person name="Fernandez-Fueyo E."/>
            <person name="Ruiz-Duenas F.J."/>
            <person name="Ferreira P."/>
            <person name="Floudas D."/>
            <person name="Hibbett D.S."/>
            <person name="Canessa P."/>
            <person name="Larrondo L.F."/>
            <person name="James T.Y."/>
            <person name="Seelenfreund D."/>
            <person name="Lobos S."/>
            <person name="Polanco R."/>
            <person name="Tello M."/>
            <person name="Honda Y."/>
            <person name="Watanabe T."/>
            <person name="Watanabe T."/>
            <person name="Ryu J.S."/>
            <person name="Kubicek C.P."/>
            <person name="Schmoll M."/>
            <person name="Gaskell J."/>
            <person name="Hammel K.E."/>
            <person name="St John F.J."/>
            <person name="Vanden Wymelenberg A."/>
            <person name="Sabat G."/>
            <person name="Splinter BonDurant S."/>
            <person name="Syed K."/>
            <person name="Yadav J.S."/>
            <person name="Doddapaneni H."/>
            <person name="Subramanian V."/>
            <person name="Lavin J.L."/>
            <person name="Oguiza J.A."/>
            <person name="Perez G."/>
            <person name="Pisabarro A.G."/>
            <person name="Ramirez L."/>
            <person name="Santoyo F."/>
            <person name="Master E."/>
            <person name="Coutinho P.M."/>
            <person name="Henrissat B."/>
            <person name="Lombard V."/>
            <person name="Magnuson J.K."/>
            <person name="Kuees U."/>
            <person name="Hori C."/>
            <person name="Igarashi K."/>
            <person name="Samejima M."/>
            <person name="Held B.W."/>
            <person name="Barry K.W."/>
            <person name="LaButti K.M."/>
            <person name="Lapidus A."/>
            <person name="Lindquist E.A."/>
            <person name="Lucas S.M."/>
            <person name="Riley R."/>
            <person name="Salamov A.A."/>
            <person name="Hoffmeister D."/>
            <person name="Schwenk D."/>
            <person name="Hadar Y."/>
            <person name="Yarden O."/>
            <person name="de Vries R.P."/>
            <person name="Wiebenga A."/>
            <person name="Stenlid J."/>
            <person name="Eastwood D."/>
            <person name="Grigoriev I.V."/>
            <person name="Berka R.M."/>
            <person name="Blanchette R.A."/>
            <person name="Kersten P."/>
            <person name="Martinez A.T."/>
            <person name="Vicuna R."/>
            <person name="Cullen D."/>
        </authorList>
    </citation>
    <scope>NUCLEOTIDE SEQUENCE [LARGE SCALE GENOMIC DNA]</scope>
    <source>
        <strain evidence="2 3">B</strain>
    </source>
</reference>
<dbReference type="Proteomes" id="UP000016930">
    <property type="component" value="Unassembled WGS sequence"/>
</dbReference>